<dbReference type="Pfam" id="PF03916">
    <property type="entry name" value="NrfD"/>
    <property type="match status" value="1"/>
</dbReference>
<feature type="transmembrane region" description="Helical" evidence="7">
    <location>
        <begin position="161"/>
        <end position="184"/>
    </location>
</feature>
<evidence type="ECO:0000256" key="7">
    <source>
        <dbReference type="SAM" id="Phobius"/>
    </source>
</evidence>
<keyword evidence="5 7" id="KW-1133">Transmembrane helix</keyword>
<comment type="caution">
    <text evidence="8">The sequence shown here is derived from an EMBL/GenBank/DDBJ whole genome shotgun (WGS) entry which is preliminary data.</text>
</comment>
<evidence type="ECO:0000256" key="1">
    <source>
        <dbReference type="ARBA" id="ARBA00004651"/>
    </source>
</evidence>
<comment type="similarity">
    <text evidence="2">Belongs to the NrfD family.</text>
</comment>
<reference evidence="8 9" key="1">
    <citation type="submission" date="2014-10" db="EMBL/GenBank/DDBJ databases">
        <title>Kaistella jeonii genome.</title>
        <authorList>
            <person name="Clayton J.T."/>
            <person name="Newman J.D."/>
        </authorList>
    </citation>
    <scope>NUCLEOTIDE SEQUENCE [LARGE SCALE GENOMIC DNA]</scope>
    <source>
        <strain evidence="8 9">DSM 17048</strain>
    </source>
</reference>
<dbReference type="GO" id="GO:0005886">
    <property type="term" value="C:plasma membrane"/>
    <property type="evidence" value="ECO:0007669"/>
    <property type="project" value="UniProtKB-SubCell"/>
</dbReference>
<evidence type="ECO:0000256" key="4">
    <source>
        <dbReference type="ARBA" id="ARBA00022692"/>
    </source>
</evidence>
<gene>
    <name evidence="8" type="ORF">OA86_05285</name>
</gene>
<keyword evidence="9" id="KW-1185">Reference proteome</keyword>
<evidence type="ECO:0000256" key="5">
    <source>
        <dbReference type="ARBA" id="ARBA00022989"/>
    </source>
</evidence>
<feature type="transmembrane region" description="Helical" evidence="7">
    <location>
        <begin position="302"/>
        <end position="324"/>
    </location>
</feature>
<dbReference type="InterPro" id="IPR005614">
    <property type="entry name" value="NrfD-like"/>
</dbReference>
<feature type="transmembrane region" description="Helical" evidence="7">
    <location>
        <begin position="83"/>
        <end position="103"/>
    </location>
</feature>
<dbReference type="PANTHER" id="PTHR43044">
    <property type="match status" value="1"/>
</dbReference>
<evidence type="ECO:0000256" key="3">
    <source>
        <dbReference type="ARBA" id="ARBA00022475"/>
    </source>
</evidence>
<feature type="transmembrane region" description="Helical" evidence="7">
    <location>
        <begin position="115"/>
        <end position="141"/>
    </location>
</feature>
<evidence type="ECO:0000256" key="2">
    <source>
        <dbReference type="ARBA" id="ARBA00008929"/>
    </source>
</evidence>
<evidence type="ECO:0000313" key="9">
    <source>
        <dbReference type="Proteomes" id="UP000031473"/>
    </source>
</evidence>
<proteinExistence type="inferred from homology"/>
<sequence>MSGHYEAPIREPLIIGHKTYHDISEDIARPIEERAGKLWWVSFWVALALFLYGFGCIAYTIGTGIGAWGLNRTNNWGWDITNFVWWVGIGHAGTLISAVLLLFRQRWRMSVNRSAEAMTIFAVVQAAIFPVIHMGRVWVGYWVFPLPNQFGSLWTNFNSPLLWDVFAISTYFSVSTVFWFMGLIPDFAMIRDRAKTPWTKRIYTFLSFGWGGKAKHWQRFEELSLVLAGLATPLVFSVHTTVSFDFATSVIKGWHSTIYPPYFVAGAVFSGFAMVQTLLLVARKVCHLEDYITMYHIEIMNIVIIITGGMVTVAYGTEYFIGWYSGSRYEDFTYLSPGAATGPYWWAFWALITCNLIIPALFWFKKVRTNITATFIIALIINIGMWFERFDIIVINISRDYLPSSWTMFKPSIIDVGVFLGTIGFFGVLFLLYARSFPVIAQAELKTILKISGETYKAKEEEDEHH</sequence>
<accession>A0A0C1FDV1</accession>
<organism evidence="8 9">
    <name type="scientific">Kaistella jeonii</name>
    <dbReference type="NCBI Taxonomy" id="266749"/>
    <lineage>
        <taxon>Bacteria</taxon>
        <taxon>Pseudomonadati</taxon>
        <taxon>Bacteroidota</taxon>
        <taxon>Flavobacteriia</taxon>
        <taxon>Flavobacteriales</taxon>
        <taxon>Weeksellaceae</taxon>
        <taxon>Chryseobacterium group</taxon>
        <taxon>Kaistella</taxon>
    </lineage>
</organism>
<evidence type="ECO:0000256" key="6">
    <source>
        <dbReference type="ARBA" id="ARBA00023136"/>
    </source>
</evidence>
<comment type="subcellular location">
    <subcellularLocation>
        <location evidence="1">Cell membrane</location>
        <topology evidence="1">Multi-pass membrane protein</topology>
    </subcellularLocation>
</comment>
<keyword evidence="3" id="KW-1003">Cell membrane</keyword>
<protein>
    <submittedName>
        <fullName evidence="8">Hydrogenase</fullName>
    </submittedName>
</protein>
<dbReference type="OrthoDB" id="9806499at2"/>
<feature type="transmembrane region" description="Helical" evidence="7">
    <location>
        <begin position="371"/>
        <end position="387"/>
    </location>
</feature>
<name>A0A0C1FDV1_9FLAO</name>
<dbReference type="AlphaFoldDB" id="A0A0C1FDV1"/>
<dbReference type="PANTHER" id="PTHR43044:SF2">
    <property type="entry name" value="POLYSULPHIDE REDUCTASE NRFD"/>
    <property type="match status" value="1"/>
</dbReference>
<keyword evidence="4 7" id="KW-0812">Transmembrane</keyword>
<evidence type="ECO:0000313" key="8">
    <source>
        <dbReference type="EMBL" id="KIA90013.1"/>
    </source>
</evidence>
<dbReference type="Proteomes" id="UP000031473">
    <property type="component" value="Unassembled WGS sequence"/>
</dbReference>
<dbReference type="STRING" id="266749.SAMN05421876_102236"/>
<keyword evidence="6 7" id="KW-0472">Membrane</keyword>
<feature type="transmembrane region" description="Helical" evidence="7">
    <location>
        <begin position="262"/>
        <end position="281"/>
    </location>
</feature>
<feature type="transmembrane region" description="Helical" evidence="7">
    <location>
        <begin position="38"/>
        <end position="63"/>
    </location>
</feature>
<feature type="transmembrane region" description="Helical" evidence="7">
    <location>
        <begin position="223"/>
        <end position="242"/>
    </location>
</feature>
<dbReference type="EMBL" id="JSYL01000002">
    <property type="protein sequence ID" value="KIA90013.1"/>
    <property type="molecule type" value="Genomic_DNA"/>
</dbReference>
<dbReference type="RefSeq" id="WP_039349829.1">
    <property type="nucleotide sequence ID" value="NZ_FOLA01000002.1"/>
</dbReference>
<feature type="transmembrane region" description="Helical" evidence="7">
    <location>
        <begin position="413"/>
        <end position="434"/>
    </location>
</feature>
<feature type="transmembrane region" description="Helical" evidence="7">
    <location>
        <begin position="344"/>
        <end position="364"/>
    </location>
</feature>